<evidence type="ECO:0000256" key="2">
    <source>
        <dbReference type="PROSITE-ProRule" id="PRU00176"/>
    </source>
</evidence>
<name>A0A6A6RAY3_9PEZI</name>
<evidence type="ECO:0000256" key="1">
    <source>
        <dbReference type="ARBA" id="ARBA00022884"/>
    </source>
</evidence>
<keyword evidence="5" id="KW-1185">Reference proteome</keyword>
<dbReference type="CDD" id="cd00590">
    <property type="entry name" value="RRM_SF"/>
    <property type="match status" value="1"/>
</dbReference>
<dbReference type="Pfam" id="PF00076">
    <property type="entry name" value="RRM_1"/>
    <property type="match status" value="1"/>
</dbReference>
<dbReference type="EMBL" id="MU004182">
    <property type="protein sequence ID" value="KAF2501526.1"/>
    <property type="molecule type" value="Genomic_DNA"/>
</dbReference>
<dbReference type="OrthoDB" id="1049195at2759"/>
<dbReference type="SUPFAM" id="SSF54928">
    <property type="entry name" value="RNA-binding domain, RBD"/>
    <property type="match status" value="2"/>
</dbReference>
<sequence>MPRSGSQSQSRGSENEEHFIWVSGLPPNWTWQHLKDYVRGSIVNQPRWTEVIEARPGLREGYFRVVGRKDADLAYNRFADPGVNANIMLVHEWELSRDGAQPKLVRCNCSSRHRGIEPGSHSPRRSGIDLNVITRTMMSTTAMNIPVTAAPMAVSYGYPAAHAGYYATYTTQTAQYGYAAPTAPVAAVPRRALMAQTPAYSITSNGLPVNISNGVVRTESRGIFITGLSYSCSEAELRALLESYGSMPLSCVLSRDQTTGKSKGCATAQFASAAEAQVAVKKLDRVQHMGKTLAVRHDKDATSVGQPQGPVIANGSTGYRVSAAWRHPTGRARH</sequence>
<proteinExistence type="predicted"/>
<dbReference type="GO" id="GO:0003723">
    <property type="term" value="F:RNA binding"/>
    <property type="evidence" value="ECO:0007669"/>
    <property type="project" value="UniProtKB-UniRule"/>
</dbReference>
<dbReference type="PANTHER" id="PTHR48027">
    <property type="entry name" value="HETEROGENEOUS NUCLEAR RIBONUCLEOPROTEIN 87F-RELATED"/>
    <property type="match status" value="1"/>
</dbReference>
<evidence type="ECO:0000313" key="4">
    <source>
        <dbReference type="EMBL" id="KAF2501526.1"/>
    </source>
</evidence>
<dbReference type="Gene3D" id="3.30.70.330">
    <property type="match status" value="1"/>
</dbReference>
<dbReference type="SMART" id="SM00360">
    <property type="entry name" value="RRM"/>
    <property type="match status" value="1"/>
</dbReference>
<protein>
    <recommendedName>
        <fullName evidence="3">RRM domain-containing protein</fullName>
    </recommendedName>
</protein>
<dbReference type="Proteomes" id="UP000799750">
    <property type="component" value="Unassembled WGS sequence"/>
</dbReference>
<dbReference type="InterPro" id="IPR000504">
    <property type="entry name" value="RRM_dom"/>
</dbReference>
<organism evidence="4 5">
    <name type="scientific">Lophium mytilinum</name>
    <dbReference type="NCBI Taxonomy" id="390894"/>
    <lineage>
        <taxon>Eukaryota</taxon>
        <taxon>Fungi</taxon>
        <taxon>Dikarya</taxon>
        <taxon>Ascomycota</taxon>
        <taxon>Pezizomycotina</taxon>
        <taxon>Dothideomycetes</taxon>
        <taxon>Pleosporomycetidae</taxon>
        <taxon>Mytilinidiales</taxon>
        <taxon>Mytilinidiaceae</taxon>
        <taxon>Lophium</taxon>
    </lineage>
</organism>
<feature type="domain" description="RRM" evidence="3">
    <location>
        <begin position="221"/>
        <end position="300"/>
    </location>
</feature>
<dbReference type="AlphaFoldDB" id="A0A6A6RAY3"/>
<keyword evidence="1 2" id="KW-0694">RNA-binding</keyword>
<reference evidence="4" key="1">
    <citation type="journal article" date="2020" name="Stud. Mycol.">
        <title>101 Dothideomycetes genomes: a test case for predicting lifestyles and emergence of pathogens.</title>
        <authorList>
            <person name="Haridas S."/>
            <person name="Albert R."/>
            <person name="Binder M."/>
            <person name="Bloem J."/>
            <person name="Labutti K."/>
            <person name="Salamov A."/>
            <person name="Andreopoulos B."/>
            <person name="Baker S."/>
            <person name="Barry K."/>
            <person name="Bills G."/>
            <person name="Bluhm B."/>
            <person name="Cannon C."/>
            <person name="Castanera R."/>
            <person name="Culley D."/>
            <person name="Daum C."/>
            <person name="Ezra D."/>
            <person name="Gonzalez J."/>
            <person name="Henrissat B."/>
            <person name="Kuo A."/>
            <person name="Liang C."/>
            <person name="Lipzen A."/>
            <person name="Lutzoni F."/>
            <person name="Magnuson J."/>
            <person name="Mondo S."/>
            <person name="Nolan M."/>
            <person name="Ohm R."/>
            <person name="Pangilinan J."/>
            <person name="Park H.-J."/>
            <person name="Ramirez L."/>
            <person name="Alfaro M."/>
            <person name="Sun H."/>
            <person name="Tritt A."/>
            <person name="Yoshinaga Y."/>
            <person name="Zwiers L.-H."/>
            <person name="Turgeon B."/>
            <person name="Goodwin S."/>
            <person name="Spatafora J."/>
            <person name="Crous P."/>
            <person name="Grigoriev I."/>
        </authorList>
    </citation>
    <scope>NUCLEOTIDE SEQUENCE</scope>
    <source>
        <strain evidence="4">CBS 269.34</strain>
    </source>
</reference>
<dbReference type="InterPro" id="IPR052462">
    <property type="entry name" value="SLIRP/GR-RBP-like"/>
</dbReference>
<dbReference type="PROSITE" id="PS50102">
    <property type="entry name" value="RRM"/>
    <property type="match status" value="1"/>
</dbReference>
<accession>A0A6A6RAY3</accession>
<evidence type="ECO:0000259" key="3">
    <source>
        <dbReference type="PROSITE" id="PS50102"/>
    </source>
</evidence>
<dbReference type="InterPro" id="IPR012677">
    <property type="entry name" value="Nucleotide-bd_a/b_plait_sf"/>
</dbReference>
<evidence type="ECO:0000313" key="5">
    <source>
        <dbReference type="Proteomes" id="UP000799750"/>
    </source>
</evidence>
<gene>
    <name evidence="4" type="ORF">BU16DRAFT_201877</name>
</gene>
<dbReference type="InterPro" id="IPR035979">
    <property type="entry name" value="RBD_domain_sf"/>
</dbReference>